<sequence>MRWRRQSRRAAVQALFWTGFVFSRRYLSDWFGCSGATRAWGGCFVWSVRRNTEPGNTQRRSFWWVSPAWCSQAGSN</sequence>
<name>A0ABY2BHJ8_9ACTN</name>
<evidence type="ECO:0008006" key="3">
    <source>
        <dbReference type="Google" id="ProtNLM"/>
    </source>
</evidence>
<proteinExistence type="predicted"/>
<accession>A0ABY2BHJ8</accession>
<dbReference type="Proteomes" id="UP000295818">
    <property type="component" value="Unassembled WGS sequence"/>
</dbReference>
<evidence type="ECO:0000313" key="1">
    <source>
        <dbReference type="EMBL" id="TCO20836.1"/>
    </source>
</evidence>
<reference evidence="1 2" key="1">
    <citation type="journal article" date="2015" name="Stand. Genomic Sci.">
        <title>Genomic Encyclopedia of Bacterial and Archaeal Type Strains, Phase III: the genomes of soil and plant-associated and newly described type strains.</title>
        <authorList>
            <person name="Whitman W.B."/>
            <person name="Woyke T."/>
            <person name="Klenk H.P."/>
            <person name="Zhou Y."/>
            <person name="Lilburn T.G."/>
            <person name="Beck B.J."/>
            <person name="De Vos P."/>
            <person name="Vandamme P."/>
            <person name="Eisen J.A."/>
            <person name="Garrity G."/>
            <person name="Hugenholtz P."/>
            <person name="Kyrpides N.C."/>
        </authorList>
    </citation>
    <scope>NUCLEOTIDE SEQUENCE [LARGE SCALE GENOMIC DNA]</scope>
    <source>
        <strain evidence="1 2">VKM Ac-2538</strain>
    </source>
</reference>
<dbReference type="EMBL" id="SLWM01000008">
    <property type="protein sequence ID" value="TCO20836.1"/>
    <property type="molecule type" value="Genomic_DNA"/>
</dbReference>
<comment type="caution">
    <text evidence="1">The sequence shown here is derived from an EMBL/GenBank/DDBJ whole genome shotgun (WGS) entry which is preliminary data.</text>
</comment>
<evidence type="ECO:0000313" key="2">
    <source>
        <dbReference type="Proteomes" id="UP000295818"/>
    </source>
</evidence>
<protein>
    <recommendedName>
        <fullName evidence="3">Secreted protein</fullName>
    </recommendedName>
</protein>
<keyword evidence="2" id="KW-1185">Reference proteome</keyword>
<gene>
    <name evidence="1" type="ORF">EV644_10850</name>
</gene>
<organism evidence="1 2">
    <name type="scientific">Kribbella orskensis</name>
    <dbReference type="NCBI Taxonomy" id="2512216"/>
    <lineage>
        <taxon>Bacteria</taxon>
        <taxon>Bacillati</taxon>
        <taxon>Actinomycetota</taxon>
        <taxon>Actinomycetes</taxon>
        <taxon>Propionibacteriales</taxon>
        <taxon>Kribbellaceae</taxon>
        <taxon>Kribbella</taxon>
    </lineage>
</organism>